<keyword evidence="4" id="KW-1133">Transmembrane helix</keyword>
<feature type="domain" description="AAA+ ATPase" evidence="5">
    <location>
        <begin position="2414"/>
        <end position="2562"/>
    </location>
</feature>
<name>A0AA36HVY8_9DINO</name>
<dbReference type="InterPro" id="IPR003593">
    <property type="entry name" value="AAA+_ATPase"/>
</dbReference>
<evidence type="ECO:0000313" key="6">
    <source>
        <dbReference type="EMBL" id="CAJ1375474.1"/>
    </source>
</evidence>
<dbReference type="PRINTS" id="PR00819">
    <property type="entry name" value="CBXCFQXSUPER"/>
</dbReference>
<dbReference type="InterPro" id="IPR000641">
    <property type="entry name" value="CbxX/CfxQ"/>
</dbReference>
<accession>A0AA36HVY8</accession>
<feature type="domain" description="AAA+ ATPase" evidence="5">
    <location>
        <begin position="498"/>
        <end position="642"/>
    </location>
</feature>
<feature type="domain" description="AAA+ ATPase" evidence="5">
    <location>
        <begin position="1498"/>
        <end position="1636"/>
    </location>
</feature>
<feature type="transmembrane region" description="Helical" evidence="4">
    <location>
        <begin position="1312"/>
        <end position="1336"/>
    </location>
</feature>
<dbReference type="GO" id="GO:0005524">
    <property type="term" value="F:ATP binding"/>
    <property type="evidence" value="ECO:0007669"/>
    <property type="project" value="UniProtKB-KW"/>
</dbReference>
<dbReference type="Proteomes" id="UP001178507">
    <property type="component" value="Unassembled WGS sequence"/>
</dbReference>
<sequence>MGGVLFIDEAYSIVQGDRDSFGKEAVDTIIKLMEDHRDQIIVILAGYQKEMADFIAANPGFKSRVAFNFNFPDYTCPELVDIAERLMKSKNVGLSATRADVCQGPDTPSACEWLKSAIRFRTGCCEAADCGKKENRANGNGRTVRNVLEASYREMASRVLTTFTPGLLQDYDSAKRPAVRGRGKEATPEPALHCGRRFERLRAGGPYSSMQDVGDADVRCAFRLLDESDLRSSTAASLGEQLQANCQTTKTPVTVNVSSTLETLSPASLDWDRLHQGLYHERECSRVQALLSSGSLLQLSAVPSSHSDSEDERCKYCTNEGMCTMRRSICEGCASCQRFTQDTEAEGLATSEAQCKVCGWVKRKYRNTPAMELPLLMDSRNICSIYNRAHPAEGVSSSHCRRAVSRTLTQLSGGVRKFTCSSVLSLECPEDQENAVRDAGGVGAMLRPGSKVDDLMKELQELIGLQSVKSGISALRDSVEFDMWRRKFLGEHWSLLGQSFHMRFLGNPGTGKTVVARIVGKILVELGVVKHEDADEGFVFKEVSRADLVGGYVGHTAPKVQAAVKSAFGGVLFIDEAYSLIQGERDSFGQEAVDTLIKEIEDHRDKVIVILAGYHKEMEKFFDSNPGFQSRVPFRFDFADYSCEELARMSTLSLTKQNVTPTSEAETWLSKMVVAKTGCCAQADLDAGRCGGAARDNGNGRAVRNILESSLRAMSVRAVSSPFSKQMVTELRDSDVAAVGGELLGEALRGTCKMSQAPVPDLELLTGPLMLALNFDEVMELAQTDCKAASRMVLRARPKPGIVASAADIEIRDPDLQKVFGELDELIGLASVKRAMREFYATVEFANLRKRAGLEPLKSQSFHMRFVGNPGTGKTVVARIVGKLLVALGAIEKPPKEEELNDPVEDPDAGPVFNEVSRSDLVAEYVGQTAKKVMDQVEKSLGGVLFLDEAYALVQGDRDTFGQEAVDTLIKEMEDKRANFIVICAGYEEEMDEFFNSNPGFKSRVPFTFHFEDYTCSELDDIGKLGLRKKELKLPESTDTYQQALRFSTGCCDKLEDCVADRAKGNGRAVRNTLEAATRAMATRLQGSEEVSAEIYSQLTPADFAAVTAQAVQSHLAVPCGKNGELAQILDMMNQSVGFSSKMSGKPSDLVARLKSIVTETNAVNSMRDADPETQRLGAQCEEEVTRVLKTVYRSMHSYCRSSGTLDFLSDKIRAGKTQSDVEAASKLLEDGSSDLELMKALMQCFSENRKVQQMAQHCDAKLEDIRSTEYSRWDFRVDGDGDSIRFESGGGFLPSRHALPRVGVRERAARVYRVCGLVFAASVIFGLLAADAPVWKFRLSKQLGSQAGWLEGLGAMLALICAFAALLEQAIEGNAQAVAVVDATASFGIAVILLFEGFQLARDFSAGPSEGFGTRHAFLSAASAASMVRLVAVLCLALASGARLRDVREHQAVQELMAELDDLVGLGKVKAQMRDLLATVEFNLARYRLNLPEITGQSLHMAFLGNPGTGKTVVARLVGQLLVAMGAISGDHDGPIVTEVSRADLVGQYKGATAQKVQDVFADAQGGVLFIDEAYALVQSPRDVFGKEAVDSIIKLMEDYRDSVVVILAGYSTEMASFMAANPGFKSRVAFQFSFQDYTCSELLQIGSLQLASKGLVTSFQGSCQEEPSASCTWLRRGIQLGTGCCERADCDKEENRANGNGRSVRNLLEASYREMSSRVLTQYPPLLLTLYDAMHHPNVSNDRPNPPLDCGTKYEAIRGTGTYLKLEDTGGADVRCAFKLLEAGDVRRSAVAMLTQLLRGSCEASKTPVTVNMTLLAEDDVLEKLDWERLHDLLLQEKDCAGAQALLNYHTSHSLMQRWSEEDREDHEPEWGWGFVPESAMKCDVKSSCKVCSYVAEKFENVEPGEFPGWKTYDDLCGVFLIGNLSDQFDKSCADACWGYSDHIFALLQKGAPFTCSDIVMYECPQDALAGPAEKPFYFSTAEFDDAGRPKDRPGSKVAGYMQELDELVGLASVKAGMHSLRDTVEFDMWRRKFLGEKFSLLGQSFHMRFLGNPGTGKTVVARLGGKILVELGVVKSETAEDDSAEELVFKEVSRGDLVKSNLGQTAVSVRAAVQSAFGGVLFIDEAYSLVRGRKDMLGQEAVDTLIKEMEDHRDKVIVILAGYQEEMETFFESNPGFKSRVPFAFEFSDYSCEELAEIGRYSLSKQTIFPTEEADAWMSKVVARQTGCCTQAQVAAGSCRGAARDNGNGRSVRNVVEGALRAMAVRVAVAGATTKENVTQLNAVDVAAVGGEIIQSALHGTCKKQQKAIPEAQLTAGPRVLGLSNFAAAARLAGEDCEKGKAALLAAEPASDAVVDAGQIVIKEQSLSNIFKRLDQMIGLASVKLAMREFYATVEFAKLREHFDLAPVKSQSYHMRFLGNPGTGKTVIARLVGRLLLAMGAVTAPPTRESRPRRKTFNEFSRVDLVGEYMGATAPKVKKAVAKSLGGVFFLDEAYALVQDAQDEFGIEAVDTLIKEMEDKRENFVVICAGYEEEMERFFDSNPGFKSRVPFTFHFEDYNCSELSQIGRLSVQKHGLVLPEEAQQGFQEAIRLGSACCETLEDCVPDRTRGNGRAVRNVVEASVRAMARRLQGKSSMTVDDYPEERDVFSTFSAADFSAVVSESIDSRLSMPCSNRGELSKIINALDSRPSGVYVDLPANLEVFYSQLKQLSLETQKAGQLRNLDSSSANLLKQCLGKIEDVVSLVVERMQSYCSESGFLDKFAKQIKSGADRSAVDRASAVLKATAKDVQIFQEMLVSLEGDNPSRSAQEASERCAAKVRDLKSRPFSGPVNPFA</sequence>
<dbReference type="SUPFAM" id="SSF52540">
    <property type="entry name" value="P-loop containing nucleoside triphosphate hydrolases"/>
    <property type="match status" value="6"/>
</dbReference>
<evidence type="ECO:0000313" key="7">
    <source>
        <dbReference type="Proteomes" id="UP001178507"/>
    </source>
</evidence>
<reference evidence="6" key="1">
    <citation type="submission" date="2023-08" db="EMBL/GenBank/DDBJ databases">
        <authorList>
            <person name="Chen Y."/>
            <person name="Shah S."/>
            <person name="Dougan E. K."/>
            <person name="Thang M."/>
            <person name="Chan C."/>
        </authorList>
    </citation>
    <scope>NUCLEOTIDE SEQUENCE</scope>
</reference>
<proteinExistence type="inferred from homology"/>
<dbReference type="CDD" id="cd00009">
    <property type="entry name" value="AAA"/>
    <property type="match status" value="4"/>
</dbReference>
<dbReference type="InterPro" id="IPR050773">
    <property type="entry name" value="CbxX/CfxQ_RuBisCO_ESX"/>
</dbReference>
<dbReference type="EMBL" id="CAUJNA010000324">
    <property type="protein sequence ID" value="CAJ1375474.1"/>
    <property type="molecule type" value="Genomic_DNA"/>
</dbReference>
<comment type="similarity">
    <text evidence="1">Belongs to the CbxX/CfxQ family.</text>
</comment>
<dbReference type="InterPro" id="IPR027417">
    <property type="entry name" value="P-loop_NTPase"/>
</dbReference>
<keyword evidence="4" id="KW-0472">Membrane</keyword>
<keyword evidence="7" id="KW-1185">Reference proteome</keyword>
<gene>
    <name evidence="6" type="ORF">EVOR1521_LOCUS4740</name>
</gene>
<protein>
    <recommendedName>
        <fullName evidence="5">AAA+ ATPase domain-containing protein</fullName>
    </recommendedName>
</protein>
<dbReference type="InterPro" id="IPR003959">
    <property type="entry name" value="ATPase_AAA_core"/>
</dbReference>
<dbReference type="Pfam" id="PF17866">
    <property type="entry name" value="AAA_lid_6"/>
    <property type="match status" value="3"/>
</dbReference>
<dbReference type="InterPro" id="IPR041627">
    <property type="entry name" value="AAA_lid_6"/>
</dbReference>
<feature type="transmembrane region" description="Helical" evidence="4">
    <location>
        <begin position="1374"/>
        <end position="1396"/>
    </location>
</feature>
<dbReference type="FunFam" id="3.40.50.300:FF:000216">
    <property type="entry name" value="Type VII secretion ATPase EccA"/>
    <property type="match status" value="5"/>
</dbReference>
<feature type="transmembrane region" description="Helical" evidence="4">
    <location>
        <begin position="1417"/>
        <end position="1440"/>
    </location>
</feature>
<feature type="domain" description="AAA+ ATPase" evidence="5">
    <location>
        <begin position="860"/>
        <end position="1015"/>
    </location>
</feature>
<dbReference type="Gene3D" id="3.40.50.300">
    <property type="entry name" value="P-loop containing nucleotide triphosphate hydrolases"/>
    <property type="match status" value="6"/>
</dbReference>
<evidence type="ECO:0000259" key="5">
    <source>
        <dbReference type="SMART" id="SM00382"/>
    </source>
</evidence>
<dbReference type="GO" id="GO:0016887">
    <property type="term" value="F:ATP hydrolysis activity"/>
    <property type="evidence" value="ECO:0007669"/>
    <property type="project" value="InterPro"/>
</dbReference>
<keyword evidence="3" id="KW-0067">ATP-binding</keyword>
<dbReference type="PANTHER" id="PTHR43392:SF2">
    <property type="entry name" value="AAA-TYPE ATPASE FAMILY PROTEIN _ ANKYRIN REPEAT FAMILY PROTEIN"/>
    <property type="match status" value="1"/>
</dbReference>
<keyword evidence="2" id="KW-0547">Nucleotide-binding</keyword>
<feature type="transmembrane region" description="Helical" evidence="4">
    <location>
        <begin position="1348"/>
        <end position="1368"/>
    </location>
</feature>
<dbReference type="SMART" id="SM00382">
    <property type="entry name" value="AAA"/>
    <property type="match status" value="5"/>
</dbReference>
<evidence type="ECO:0000256" key="1">
    <source>
        <dbReference type="ARBA" id="ARBA00010378"/>
    </source>
</evidence>
<dbReference type="Gene3D" id="1.10.8.60">
    <property type="match status" value="6"/>
</dbReference>
<keyword evidence="4" id="KW-0812">Transmembrane</keyword>
<evidence type="ECO:0000256" key="3">
    <source>
        <dbReference type="ARBA" id="ARBA00022840"/>
    </source>
</evidence>
<dbReference type="PANTHER" id="PTHR43392">
    <property type="entry name" value="AAA-TYPE ATPASE FAMILY PROTEIN / ANKYRIN REPEAT FAMILY PROTEIN"/>
    <property type="match status" value="1"/>
</dbReference>
<dbReference type="Pfam" id="PF00004">
    <property type="entry name" value="AAA"/>
    <property type="match status" value="5"/>
</dbReference>
<evidence type="ECO:0000256" key="4">
    <source>
        <dbReference type="SAM" id="Phobius"/>
    </source>
</evidence>
<comment type="caution">
    <text evidence="6">The sequence shown here is derived from an EMBL/GenBank/DDBJ whole genome shotgun (WGS) entry which is preliminary data.</text>
</comment>
<evidence type="ECO:0000256" key="2">
    <source>
        <dbReference type="ARBA" id="ARBA00022741"/>
    </source>
</evidence>
<feature type="domain" description="AAA+ ATPase" evidence="5">
    <location>
        <begin position="2046"/>
        <end position="2192"/>
    </location>
</feature>
<organism evidence="6 7">
    <name type="scientific">Effrenium voratum</name>
    <dbReference type="NCBI Taxonomy" id="2562239"/>
    <lineage>
        <taxon>Eukaryota</taxon>
        <taxon>Sar</taxon>
        <taxon>Alveolata</taxon>
        <taxon>Dinophyceae</taxon>
        <taxon>Suessiales</taxon>
        <taxon>Symbiodiniaceae</taxon>
        <taxon>Effrenium</taxon>
    </lineage>
</organism>